<dbReference type="OrthoDB" id="9808013at2"/>
<keyword evidence="1" id="KW-0378">Hydrolase</keyword>
<reference evidence="2 3" key="1">
    <citation type="submission" date="2018-06" db="EMBL/GenBank/DDBJ databases">
        <title>Chryseolinea flavus sp. nov., a member of the phylum Bacteroidetes isolated from soil.</title>
        <authorList>
            <person name="Li Y."/>
            <person name="Wang J."/>
        </authorList>
    </citation>
    <scope>NUCLEOTIDE SEQUENCE [LARGE SCALE GENOMIC DNA]</scope>
    <source>
        <strain evidence="2 3">SDU1-6</strain>
    </source>
</reference>
<dbReference type="GO" id="GO:0047632">
    <property type="term" value="F:agmatine deiminase activity"/>
    <property type="evidence" value="ECO:0007669"/>
    <property type="project" value="TreeGrafter"/>
</dbReference>
<dbReference type="SUPFAM" id="SSF55909">
    <property type="entry name" value="Pentein"/>
    <property type="match status" value="1"/>
</dbReference>
<comment type="caution">
    <text evidence="2">The sequence shown here is derived from an EMBL/GenBank/DDBJ whole genome shotgun (WGS) entry which is preliminary data.</text>
</comment>
<dbReference type="GO" id="GO:0004668">
    <property type="term" value="F:protein-arginine deiminase activity"/>
    <property type="evidence" value="ECO:0007669"/>
    <property type="project" value="InterPro"/>
</dbReference>
<dbReference type="EMBL" id="QMFY01000001">
    <property type="protein sequence ID" value="RAW03312.1"/>
    <property type="molecule type" value="Genomic_DNA"/>
</dbReference>
<dbReference type="Pfam" id="PF04371">
    <property type="entry name" value="PAD_porph"/>
    <property type="match status" value="1"/>
</dbReference>
<evidence type="ECO:0000256" key="1">
    <source>
        <dbReference type="ARBA" id="ARBA00022801"/>
    </source>
</evidence>
<dbReference type="Gene3D" id="3.75.10.10">
    <property type="entry name" value="L-arginine/glycine Amidinotransferase, Chain A"/>
    <property type="match status" value="1"/>
</dbReference>
<sequence length="345" mass="38968">MTPKEQGYYFPAEFAKHDAMWLSWPHKEASWPGKIESIYPIYAQFVKLVAEGEKVNINVVDEAMKAKVLGHLQRAGADLSNVQIFLHPTNDAWCRDHGPAFLINPNAAQKKMIVDWGYNAWGGKYPPFDLDDNIPTLIAQHYNIPVVYPGIVMEGGSVEFNGKGTLLTTTSCLLNENRNPHLNQNQIEKYLSDYYGVDNILWLGDGIVGDDTDGHIDDITRFVNEDTVVTVVEEDKNDENYEPLQENLKALKKMRLENGKQLHVVELPMPSAVVHEDMRLPASYANFYISNKYVVVPVFRDKNDDRALSILQSCFTDRKVVGLDSVDIIWGLGSFHCLSQQEPAV</sequence>
<dbReference type="PANTHER" id="PTHR31377:SF0">
    <property type="entry name" value="AGMATINE DEIMINASE-RELATED"/>
    <property type="match status" value="1"/>
</dbReference>
<organism evidence="2 3">
    <name type="scientific">Pseudochryseolinea flava</name>
    <dbReference type="NCBI Taxonomy" id="2059302"/>
    <lineage>
        <taxon>Bacteria</taxon>
        <taxon>Pseudomonadati</taxon>
        <taxon>Bacteroidota</taxon>
        <taxon>Cytophagia</taxon>
        <taxon>Cytophagales</taxon>
        <taxon>Fulvivirgaceae</taxon>
        <taxon>Pseudochryseolinea</taxon>
    </lineage>
</organism>
<dbReference type="PANTHER" id="PTHR31377">
    <property type="entry name" value="AGMATINE DEIMINASE-RELATED"/>
    <property type="match status" value="1"/>
</dbReference>
<evidence type="ECO:0000313" key="3">
    <source>
        <dbReference type="Proteomes" id="UP000251889"/>
    </source>
</evidence>
<protein>
    <submittedName>
        <fullName evidence="2">Agmatine deiminase family protein</fullName>
    </submittedName>
</protein>
<dbReference type="InterPro" id="IPR007466">
    <property type="entry name" value="Peptidyl-Arg-deiminase_porph"/>
</dbReference>
<dbReference type="RefSeq" id="WP_112745527.1">
    <property type="nucleotide sequence ID" value="NZ_QMFY01000001.1"/>
</dbReference>
<dbReference type="AlphaFoldDB" id="A0A364YB19"/>
<name>A0A364YB19_9BACT</name>
<accession>A0A364YB19</accession>
<proteinExistence type="predicted"/>
<dbReference type="Proteomes" id="UP000251889">
    <property type="component" value="Unassembled WGS sequence"/>
</dbReference>
<evidence type="ECO:0000313" key="2">
    <source>
        <dbReference type="EMBL" id="RAW03312.1"/>
    </source>
</evidence>
<gene>
    <name evidence="2" type="ORF">DQQ10_04300</name>
</gene>
<keyword evidence="3" id="KW-1185">Reference proteome</keyword>
<dbReference type="GO" id="GO:0009446">
    <property type="term" value="P:putrescine biosynthetic process"/>
    <property type="evidence" value="ECO:0007669"/>
    <property type="project" value="InterPro"/>
</dbReference>